<feature type="region of interest" description="Disordered" evidence="5">
    <location>
        <begin position="331"/>
        <end position="364"/>
    </location>
</feature>
<dbReference type="SUPFAM" id="SSF55120">
    <property type="entry name" value="Pseudouridine synthase"/>
    <property type="match status" value="1"/>
</dbReference>
<evidence type="ECO:0000313" key="8">
    <source>
        <dbReference type="Proteomes" id="UP000815325"/>
    </source>
</evidence>
<dbReference type="Proteomes" id="UP000815325">
    <property type="component" value="Unassembled WGS sequence"/>
</dbReference>
<feature type="region of interest" description="Disordered" evidence="5">
    <location>
        <begin position="141"/>
        <end position="211"/>
    </location>
</feature>
<feature type="region of interest" description="Disordered" evidence="5">
    <location>
        <begin position="602"/>
        <end position="643"/>
    </location>
</feature>
<feature type="compositionally biased region" description="Basic and acidic residues" evidence="5">
    <location>
        <begin position="432"/>
        <end position="443"/>
    </location>
</feature>
<dbReference type="InterPro" id="IPR020103">
    <property type="entry name" value="PsdUridine_synth_cat_dom_sf"/>
</dbReference>
<keyword evidence="4" id="KW-0687">Ribonucleoprotein</keyword>
<feature type="compositionally biased region" description="Low complexity" evidence="5">
    <location>
        <begin position="602"/>
        <end position="623"/>
    </location>
</feature>
<feature type="compositionally biased region" description="Low complexity" evidence="5">
    <location>
        <begin position="90"/>
        <end position="106"/>
    </location>
</feature>
<dbReference type="PIRSF" id="PIRSF037016">
    <property type="entry name" value="Pseudouridin_synth_euk_prd"/>
    <property type="match status" value="1"/>
</dbReference>
<evidence type="ECO:0000256" key="3">
    <source>
        <dbReference type="ARBA" id="ARBA00023235"/>
    </source>
</evidence>
<dbReference type="InterPro" id="IPR001859">
    <property type="entry name" value="Ribosomal_P1/P2_euk"/>
</dbReference>
<proteinExistence type="inferred from homology"/>
<evidence type="ECO:0000313" key="7">
    <source>
        <dbReference type="EMBL" id="KAF5835234.1"/>
    </source>
</evidence>
<feature type="region of interest" description="Disordered" evidence="5">
    <location>
        <begin position="68"/>
        <end position="114"/>
    </location>
</feature>
<feature type="compositionally biased region" description="Pro residues" evidence="5">
    <location>
        <begin position="549"/>
        <end position="558"/>
    </location>
</feature>
<protein>
    <recommendedName>
        <fullName evidence="6">TRUD domain-containing protein</fullName>
    </recommendedName>
</protein>
<name>A0ABQ7GKV1_DUNSA</name>
<comment type="similarity">
    <text evidence="1">Belongs to the pseudouridine synthase TruD family.</text>
</comment>
<dbReference type="InterPro" id="IPR011760">
    <property type="entry name" value="PsdUridine_synth_TruD_insert"/>
</dbReference>
<dbReference type="PANTHER" id="PTHR13326:SF21">
    <property type="entry name" value="PSEUDOURIDYLATE SYNTHASE PUS7L"/>
    <property type="match status" value="1"/>
</dbReference>
<feature type="compositionally biased region" description="Polar residues" evidence="5">
    <location>
        <begin position="454"/>
        <end position="480"/>
    </location>
</feature>
<dbReference type="Gene3D" id="1.10.1510.30">
    <property type="match status" value="1"/>
</dbReference>
<dbReference type="InterPro" id="IPR042214">
    <property type="entry name" value="TruD_catalytic"/>
</dbReference>
<feature type="compositionally biased region" description="Gly residues" evidence="5">
    <location>
        <begin position="177"/>
        <end position="189"/>
    </location>
</feature>
<dbReference type="Gene3D" id="3.30.2350.20">
    <property type="entry name" value="TruD, catalytic domain"/>
    <property type="match status" value="2"/>
</dbReference>
<dbReference type="PROSITE" id="PS50984">
    <property type="entry name" value="TRUD"/>
    <property type="match status" value="1"/>
</dbReference>
<feature type="domain" description="TRUD" evidence="6">
    <location>
        <begin position="287"/>
        <end position="764"/>
    </location>
</feature>
<evidence type="ECO:0000256" key="4">
    <source>
        <dbReference type="ARBA" id="ARBA00023274"/>
    </source>
</evidence>
<feature type="compositionally biased region" description="Basic and acidic residues" evidence="5">
    <location>
        <begin position="191"/>
        <end position="201"/>
    </location>
</feature>
<gene>
    <name evidence="7" type="ORF">DUNSADRAFT_7723</name>
</gene>
<evidence type="ECO:0000256" key="5">
    <source>
        <dbReference type="SAM" id="MobiDB-lite"/>
    </source>
</evidence>
<dbReference type="EMBL" id="MU069716">
    <property type="protein sequence ID" value="KAF5835234.1"/>
    <property type="molecule type" value="Genomic_DNA"/>
</dbReference>
<sequence length="807" mass="82855">MEVDVPGKDDLEAECGITAFASALPGFTGILKHRYRDFQVAEVDAQGRLANLTSLSVPPEAVHEFFKSDPKVPPLMTGVVNEKAAPPPSSSSKPQGDGTSTQGSGQPTPPSTGRIFIKYIPTRTQRRDAAALASAAAAAGGAAPNGASSAGQSESSGPQALDAAGGPESANGREGRGGGGRGSRGGRGGGGRREGRGRGGRGDAQQLQHWGGGSDCKHVKFVLYKENQDTQAALSAISRTLRLGGPGSNARSIFGFAGESQPNFTEALVVSLALVVHASCAAVAAHGFVNYFGLQRFGTAGTPTHKVGAALLQGHFGMAVDLIMGEGFEDKDGGAGAKDSNNNSSSRGDRHTGHQQQKAPAALRLLPHWMVGERSLMEGLSRKQQQQQGSKRGGGPAGPQEGQNKRSKGNDGRKQWLQQGQQQQGQQQLGQEHGHKQQAHEQPQEEQQQPQQPSTAGKQEGATNMQGGATNMQGSATNMQGSATDMQVDGVEPVLKAAPAPAAAAPAAPPAAAPPGMQGDASNMLVEGAEPASKAEPAPAPAASATTPPAAPAAAPPAAAPAAAAPPAAAPAAAPPAAHAAAAIPATPAAAAPSAAAPAEAATPAAPAAAPTGAQQAGAAPGTKGADQRDKDPEPEAKPKAPFSESDYAGVLCMLPHSLRLMYLHAWQSRLWNLAASHRVQVCWASSACSSRACASVLGKFSNEDAVLPMPSMRVQYPKHSTRDVYMRTAAEDGVDLELRSPPAHKMRVLKLEALRGHRNATNAHEQRVSTLHMEGSTVLLCPKIGRLLQTRCRCLRGGLAGSPEYN</sequence>
<dbReference type="Pfam" id="PF01142">
    <property type="entry name" value="TruD"/>
    <property type="match status" value="1"/>
</dbReference>
<evidence type="ECO:0000256" key="1">
    <source>
        <dbReference type="ARBA" id="ARBA00007953"/>
    </source>
</evidence>
<feature type="compositionally biased region" description="Low complexity" evidence="5">
    <location>
        <begin position="415"/>
        <end position="431"/>
    </location>
</feature>
<accession>A0ABQ7GKV1</accession>
<keyword evidence="3" id="KW-0413">Isomerase</keyword>
<feature type="region of interest" description="Disordered" evidence="5">
    <location>
        <begin position="498"/>
        <end position="558"/>
    </location>
</feature>
<feature type="compositionally biased region" description="Low complexity" evidence="5">
    <location>
        <begin position="529"/>
        <end position="548"/>
    </location>
</feature>
<keyword evidence="8" id="KW-1185">Reference proteome</keyword>
<feature type="compositionally biased region" description="Basic and acidic residues" evidence="5">
    <location>
        <begin position="626"/>
        <end position="639"/>
    </location>
</feature>
<evidence type="ECO:0000256" key="2">
    <source>
        <dbReference type="ARBA" id="ARBA00022980"/>
    </source>
</evidence>
<feature type="region of interest" description="Disordered" evidence="5">
    <location>
        <begin position="378"/>
        <end position="480"/>
    </location>
</feature>
<dbReference type="PANTHER" id="PTHR13326">
    <property type="entry name" value="TRNA PSEUDOURIDINE SYNTHASE D"/>
    <property type="match status" value="1"/>
</dbReference>
<evidence type="ECO:0000259" key="6">
    <source>
        <dbReference type="PROSITE" id="PS50984"/>
    </source>
</evidence>
<organism evidence="7 8">
    <name type="scientific">Dunaliella salina</name>
    <name type="common">Green alga</name>
    <name type="synonym">Protococcus salinus</name>
    <dbReference type="NCBI Taxonomy" id="3046"/>
    <lineage>
        <taxon>Eukaryota</taxon>
        <taxon>Viridiplantae</taxon>
        <taxon>Chlorophyta</taxon>
        <taxon>core chlorophytes</taxon>
        <taxon>Chlorophyceae</taxon>
        <taxon>CS clade</taxon>
        <taxon>Chlamydomonadales</taxon>
        <taxon>Dunaliellaceae</taxon>
        <taxon>Dunaliella</taxon>
    </lineage>
</organism>
<reference evidence="7" key="1">
    <citation type="submission" date="2017-08" db="EMBL/GenBank/DDBJ databases">
        <authorList>
            <person name="Polle J.E."/>
            <person name="Barry K."/>
            <person name="Cushman J."/>
            <person name="Schmutz J."/>
            <person name="Tran D."/>
            <person name="Hathwaick L.T."/>
            <person name="Yim W.C."/>
            <person name="Jenkins J."/>
            <person name="Mckie-Krisberg Z.M."/>
            <person name="Prochnik S."/>
            <person name="Lindquist E."/>
            <person name="Dockter R.B."/>
            <person name="Adam C."/>
            <person name="Molina H."/>
            <person name="Bunkerborg J."/>
            <person name="Jin E."/>
            <person name="Buchheim M."/>
            <person name="Magnuson J."/>
        </authorList>
    </citation>
    <scope>NUCLEOTIDE SEQUENCE</scope>
    <source>
        <strain evidence="7">CCAP 19/18</strain>
    </source>
</reference>
<keyword evidence="2" id="KW-0689">Ribosomal protein</keyword>
<comment type="caution">
    <text evidence="7">The sequence shown here is derived from an EMBL/GenBank/DDBJ whole genome shotgun (WGS) entry which is preliminary data.</text>
</comment>
<feature type="compositionally biased region" description="Low complexity" evidence="5">
    <location>
        <begin position="141"/>
        <end position="160"/>
    </location>
</feature>
<dbReference type="PRINTS" id="PR00456">
    <property type="entry name" value="RIBOSOMALP2"/>
</dbReference>
<dbReference type="InterPro" id="IPR001656">
    <property type="entry name" value="PsdUridine_synth_TruD"/>
</dbReference>